<dbReference type="PANTHER" id="PTHR19865">
    <property type="entry name" value="U3 SMALL NUCLEOLAR RNA INTERACTING PROTEIN 2"/>
    <property type="match status" value="1"/>
</dbReference>
<dbReference type="FunFam" id="2.130.10.10:FF:000594">
    <property type="entry name" value="Small nucleolar ribonucleoprotein complex subunit, putative"/>
    <property type="match status" value="1"/>
</dbReference>
<dbReference type="Pfam" id="PF00400">
    <property type="entry name" value="WD40"/>
    <property type="match status" value="4"/>
</dbReference>
<feature type="repeat" description="WD" evidence="5">
    <location>
        <begin position="232"/>
        <end position="273"/>
    </location>
</feature>
<feature type="compositionally biased region" description="Basic residues" evidence="6">
    <location>
        <begin position="201"/>
        <end position="214"/>
    </location>
</feature>
<dbReference type="PANTHER" id="PTHR19865:SF0">
    <property type="entry name" value="U3 SMALL NUCLEOLAR RNA-INTERACTING PROTEIN 2"/>
    <property type="match status" value="1"/>
</dbReference>
<feature type="compositionally biased region" description="Pro residues" evidence="6">
    <location>
        <begin position="185"/>
        <end position="195"/>
    </location>
</feature>
<dbReference type="InterPro" id="IPR039241">
    <property type="entry name" value="Rrp9-like"/>
</dbReference>
<feature type="region of interest" description="Disordered" evidence="6">
    <location>
        <begin position="184"/>
        <end position="235"/>
    </location>
</feature>
<dbReference type="InterPro" id="IPR001680">
    <property type="entry name" value="WD40_rpt"/>
</dbReference>
<name>A0A1W5D1D4_9LECA</name>
<keyword evidence="3" id="KW-0677">Repeat</keyword>
<reference evidence="8" key="1">
    <citation type="submission" date="2017-03" db="EMBL/GenBank/DDBJ databases">
        <authorList>
            <person name="Sharma R."/>
            <person name="Thines M."/>
        </authorList>
    </citation>
    <scope>NUCLEOTIDE SEQUENCE [LARGE SCALE GENOMIC DNA]</scope>
</reference>
<accession>A0A1W5D1D4</accession>
<evidence type="ECO:0000313" key="7">
    <source>
        <dbReference type="EMBL" id="SLM36916.1"/>
    </source>
</evidence>
<keyword evidence="4" id="KW-0539">Nucleus</keyword>
<feature type="repeat" description="WD" evidence="5">
    <location>
        <begin position="459"/>
        <end position="493"/>
    </location>
</feature>
<evidence type="ECO:0000313" key="8">
    <source>
        <dbReference type="Proteomes" id="UP000192927"/>
    </source>
</evidence>
<dbReference type="Gene3D" id="2.130.10.10">
    <property type="entry name" value="YVTN repeat-like/Quinoprotein amine dehydrogenase"/>
    <property type="match status" value="1"/>
</dbReference>
<feature type="compositionally biased region" description="Polar residues" evidence="6">
    <location>
        <begin position="222"/>
        <end position="235"/>
    </location>
</feature>
<dbReference type="EMBL" id="FWEW01001411">
    <property type="protein sequence ID" value="SLM36916.1"/>
    <property type="molecule type" value="Genomic_DNA"/>
</dbReference>
<feature type="compositionally biased region" description="Gly residues" evidence="6">
    <location>
        <begin position="358"/>
        <end position="367"/>
    </location>
</feature>
<sequence length="605" mass="66280">MPSFFTVPASQKKRKRKDTVPAPTTKRRITNNGTGRNQEKASSRRPDRDESISGSESEDDSRPRRTSDAEDGIGSSSESDHEEETGAERRLRLAERYLENIKGEVDEAGFDAAEIDRDLIAERLKEVVAETKGRLYRRIASDLAFDKASQTQFRADTHSTTSIATCPPYVYTVSKDLTLIKWELPTPPTSLPPPDPSEHPKKNKKPPPPPRRRPTQLVFTKGNKNNSQDPKYQHHTSSILTVAASSDGRFVATGGADKRLIIWSATDLKPLKVFTQHRDAVTGLVFRRGTNQLYSSSKDRTIKTWSLNELAYIETLFGHQDEVVDIATLAQERCLSVGARDRTARLWKVVEETQLVFRGGGGGGGASGDKKSRHLNNGSSTKPASYTEGSIDRVALIDEETFVTGSDNGALSLWNIHKKKPVFTVPLAHGLDPALTPEEAFSDKQPPQDVPGKPQPRWITALATVPYSDLILSGSWDGWVRVWKVVADKRRVEAVGRVGRVGGGRADGHVSNAELDGAEQEPADEGMSVRGVVNDISVFERGERGEDGLCVVVAVGTEHRLGRWKKVNGRNGAVVFEVPRSRLGDGGGDVEGLADRGNGDAGQRM</sequence>
<feature type="compositionally biased region" description="Polar residues" evidence="6">
    <location>
        <begin position="375"/>
        <end position="386"/>
    </location>
</feature>
<feature type="repeat" description="WD" evidence="5">
    <location>
        <begin position="316"/>
        <end position="349"/>
    </location>
</feature>
<dbReference type="SMART" id="SM00320">
    <property type="entry name" value="WD40"/>
    <property type="match status" value="6"/>
</dbReference>
<feature type="compositionally biased region" description="Basic and acidic residues" evidence="6">
    <location>
        <begin position="37"/>
        <end position="51"/>
    </location>
</feature>
<dbReference type="AlphaFoldDB" id="A0A1W5D1D4"/>
<keyword evidence="8" id="KW-1185">Reference proteome</keyword>
<protein>
    <submittedName>
        <fullName evidence="7">WD40/YVTN repeat-like-containing domain</fullName>
    </submittedName>
</protein>
<evidence type="ECO:0000256" key="3">
    <source>
        <dbReference type="ARBA" id="ARBA00022737"/>
    </source>
</evidence>
<evidence type="ECO:0000256" key="4">
    <source>
        <dbReference type="ARBA" id="ARBA00023242"/>
    </source>
</evidence>
<dbReference type="SUPFAM" id="SSF50978">
    <property type="entry name" value="WD40 repeat-like"/>
    <property type="match status" value="1"/>
</dbReference>
<dbReference type="InterPro" id="IPR036322">
    <property type="entry name" value="WD40_repeat_dom_sf"/>
</dbReference>
<proteinExistence type="predicted"/>
<dbReference type="GO" id="GO:0032040">
    <property type="term" value="C:small-subunit processome"/>
    <property type="evidence" value="ECO:0007669"/>
    <property type="project" value="TreeGrafter"/>
</dbReference>
<feature type="region of interest" description="Disordered" evidence="6">
    <location>
        <begin position="586"/>
        <end position="605"/>
    </location>
</feature>
<feature type="repeat" description="WD" evidence="5">
    <location>
        <begin position="274"/>
        <end position="315"/>
    </location>
</feature>
<dbReference type="PROSITE" id="PS50294">
    <property type="entry name" value="WD_REPEATS_REGION"/>
    <property type="match status" value="2"/>
</dbReference>
<feature type="region of interest" description="Disordered" evidence="6">
    <location>
        <begin position="1"/>
        <end position="88"/>
    </location>
</feature>
<comment type="subcellular location">
    <subcellularLocation>
        <location evidence="1">Nucleus</location>
    </subcellularLocation>
</comment>
<evidence type="ECO:0000256" key="1">
    <source>
        <dbReference type="ARBA" id="ARBA00004123"/>
    </source>
</evidence>
<feature type="region of interest" description="Disordered" evidence="6">
    <location>
        <begin position="358"/>
        <end position="386"/>
    </location>
</feature>
<keyword evidence="2 5" id="KW-0853">WD repeat</keyword>
<organism evidence="7 8">
    <name type="scientific">Lasallia pustulata</name>
    <dbReference type="NCBI Taxonomy" id="136370"/>
    <lineage>
        <taxon>Eukaryota</taxon>
        <taxon>Fungi</taxon>
        <taxon>Dikarya</taxon>
        <taxon>Ascomycota</taxon>
        <taxon>Pezizomycotina</taxon>
        <taxon>Lecanoromycetes</taxon>
        <taxon>OSLEUM clade</taxon>
        <taxon>Umbilicariomycetidae</taxon>
        <taxon>Umbilicariales</taxon>
        <taxon>Umbilicariaceae</taxon>
        <taxon>Lasallia</taxon>
    </lineage>
</organism>
<evidence type="ECO:0000256" key="6">
    <source>
        <dbReference type="SAM" id="MobiDB-lite"/>
    </source>
</evidence>
<evidence type="ECO:0000256" key="5">
    <source>
        <dbReference type="PROSITE-ProRule" id="PRU00221"/>
    </source>
</evidence>
<evidence type="ECO:0000256" key="2">
    <source>
        <dbReference type="ARBA" id="ARBA00022574"/>
    </source>
</evidence>
<dbReference type="PROSITE" id="PS50082">
    <property type="entry name" value="WD_REPEATS_2"/>
    <property type="match status" value="4"/>
</dbReference>
<dbReference type="GO" id="GO:0034511">
    <property type="term" value="F:U3 snoRNA binding"/>
    <property type="evidence" value="ECO:0007669"/>
    <property type="project" value="InterPro"/>
</dbReference>
<dbReference type="InterPro" id="IPR015943">
    <property type="entry name" value="WD40/YVTN_repeat-like_dom_sf"/>
</dbReference>
<dbReference type="Proteomes" id="UP000192927">
    <property type="component" value="Unassembled WGS sequence"/>
</dbReference>